<comment type="caution">
    <text evidence="1">The sequence shown here is derived from an EMBL/GenBank/DDBJ whole genome shotgun (WGS) entry which is preliminary data.</text>
</comment>
<gene>
    <name evidence="1" type="ORF">JTE90_026771</name>
</gene>
<organism evidence="1 2">
    <name type="scientific">Oedothorax gibbosus</name>
    <dbReference type="NCBI Taxonomy" id="931172"/>
    <lineage>
        <taxon>Eukaryota</taxon>
        <taxon>Metazoa</taxon>
        <taxon>Ecdysozoa</taxon>
        <taxon>Arthropoda</taxon>
        <taxon>Chelicerata</taxon>
        <taxon>Arachnida</taxon>
        <taxon>Araneae</taxon>
        <taxon>Araneomorphae</taxon>
        <taxon>Entelegynae</taxon>
        <taxon>Araneoidea</taxon>
        <taxon>Linyphiidae</taxon>
        <taxon>Erigoninae</taxon>
        <taxon>Oedothorax</taxon>
    </lineage>
</organism>
<dbReference type="AlphaFoldDB" id="A0AAV6TN64"/>
<protein>
    <submittedName>
        <fullName evidence="1">Uncharacterized protein</fullName>
    </submittedName>
</protein>
<evidence type="ECO:0000313" key="1">
    <source>
        <dbReference type="EMBL" id="KAG8172760.1"/>
    </source>
</evidence>
<dbReference type="EMBL" id="JAFNEN010002407">
    <property type="protein sequence ID" value="KAG8172760.1"/>
    <property type="molecule type" value="Genomic_DNA"/>
</dbReference>
<keyword evidence="2" id="KW-1185">Reference proteome</keyword>
<proteinExistence type="predicted"/>
<evidence type="ECO:0000313" key="2">
    <source>
        <dbReference type="Proteomes" id="UP000827092"/>
    </source>
</evidence>
<sequence length="86" mass="9306">METTDALEVENPSERVKQVKEKAIESPAIETPAIETPALEVANAVTQSENKTKPLVGILKKKKPSSEKVMGVKSLESSFVKGDVLK</sequence>
<name>A0AAV6TN64_9ARAC</name>
<dbReference type="Proteomes" id="UP000827092">
    <property type="component" value="Unassembled WGS sequence"/>
</dbReference>
<accession>A0AAV6TN64</accession>
<reference evidence="1 2" key="1">
    <citation type="journal article" date="2022" name="Nat. Ecol. Evol.">
        <title>A masculinizing supergene underlies an exaggerated male reproductive morph in a spider.</title>
        <authorList>
            <person name="Hendrickx F."/>
            <person name="De Corte Z."/>
            <person name="Sonet G."/>
            <person name="Van Belleghem S.M."/>
            <person name="Kostlbacher S."/>
            <person name="Vangestel C."/>
        </authorList>
    </citation>
    <scope>NUCLEOTIDE SEQUENCE [LARGE SCALE GENOMIC DNA]</scope>
    <source>
        <strain evidence="1">W744_W776</strain>
    </source>
</reference>